<evidence type="ECO:0000313" key="2">
    <source>
        <dbReference type="EMBL" id="EYU27981.1"/>
    </source>
</evidence>
<feature type="region of interest" description="Disordered" evidence="1">
    <location>
        <begin position="19"/>
        <end position="63"/>
    </location>
</feature>
<evidence type="ECO:0000256" key="1">
    <source>
        <dbReference type="SAM" id="MobiDB-lite"/>
    </source>
</evidence>
<protein>
    <submittedName>
        <fullName evidence="2">Uncharacterized protein</fullName>
    </submittedName>
</protein>
<dbReference type="Proteomes" id="UP000030748">
    <property type="component" value="Unassembled WGS sequence"/>
</dbReference>
<proteinExistence type="predicted"/>
<name>A0A022QJ70_ERYGU</name>
<feature type="compositionally biased region" description="Low complexity" evidence="1">
    <location>
        <begin position="22"/>
        <end position="45"/>
    </location>
</feature>
<dbReference type="AlphaFoldDB" id="A0A022QJ70"/>
<dbReference type="eggNOG" id="ENOG502T29A">
    <property type="taxonomic scope" value="Eukaryota"/>
</dbReference>
<reference evidence="2 3" key="1">
    <citation type="journal article" date="2013" name="Proc. Natl. Acad. Sci. U.S.A.">
        <title>Fine-scale variation in meiotic recombination in Mimulus inferred from population shotgun sequencing.</title>
        <authorList>
            <person name="Hellsten U."/>
            <person name="Wright K.M."/>
            <person name="Jenkins J."/>
            <person name="Shu S."/>
            <person name="Yuan Y."/>
            <person name="Wessler S.R."/>
            <person name="Schmutz J."/>
            <person name="Willis J.H."/>
            <person name="Rokhsar D.S."/>
        </authorList>
    </citation>
    <scope>NUCLEOTIDE SEQUENCE [LARGE SCALE GENOMIC DNA]</scope>
    <source>
        <strain evidence="3">cv. DUN x IM62</strain>
    </source>
</reference>
<evidence type="ECO:0000313" key="3">
    <source>
        <dbReference type="Proteomes" id="UP000030748"/>
    </source>
</evidence>
<accession>A0A022QJ70</accession>
<sequence>MASLVLLVSELLRHENVDSLISSSSSSTSTAAGAPPSAASRVAASKTPRRILPARCKNGTQDQLQEELPRICVDLVWP</sequence>
<keyword evidence="3" id="KW-1185">Reference proteome</keyword>
<dbReference type="EMBL" id="KI631456">
    <property type="protein sequence ID" value="EYU27981.1"/>
    <property type="molecule type" value="Genomic_DNA"/>
</dbReference>
<gene>
    <name evidence="2" type="ORF">MIMGU_mgv1a017382mg</name>
</gene>
<organism evidence="2 3">
    <name type="scientific">Erythranthe guttata</name>
    <name type="common">Yellow monkey flower</name>
    <name type="synonym">Mimulus guttatus</name>
    <dbReference type="NCBI Taxonomy" id="4155"/>
    <lineage>
        <taxon>Eukaryota</taxon>
        <taxon>Viridiplantae</taxon>
        <taxon>Streptophyta</taxon>
        <taxon>Embryophyta</taxon>
        <taxon>Tracheophyta</taxon>
        <taxon>Spermatophyta</taxon>
        <taxon>Magnoliopsida</taxon>
        <taxon>eudicotyledons</taxon>
        <taxon>Gunneridae</taxon>
        <taxon>Pentapetalae</taxon>
        <taxon>asterids</taxon>
        <taxon>lamiids</taxon>
        <taxon>Lamiales</taxon>
        <taxon>Phrymaceae</taxon>
        <taxon>Erythranthe</taxon>
    </lineage>
</organism>